<reference evidence="13" key="1">
    <citation type="submission" date="2013-11" db="EMBL/GenBank/DDBJ databases">
        <title>Genome sequence of the fusiform rust pathogen reveals effectors for host alternation and coevolution with pine.</title>
        <authorList>
            <consortium name="DOE Joint Genome Institute"/>
            <person name="Smith K."/>
            <person name="Pendleton A."/>
            <person name="Kubisiak T."/>
            <person name="Anderson C."/>
            <person name="Salamov A."/>
            <person name="Aerts A."/>
            <person name="Riley R."/>
            <person name="Clum A."/>
            <person name="Lindquist E."/>
            <person name="Ence D."/>
            <person name="Campbell M."/>
            <person name="Kronenberg Z."/>
            <person name="Feau N."/>
            <person name="Dhillon B."/>
            <person name="Hamelin R."/>
            <person name="Burleigh J."/>
            <person name="Smith J."/>
            <person name="Yandell M."/>
            <person name="Nelson C."/>
            <person name="Grigoriev I."/>
            <person name="Davis J."/>
        </authorList>
    </citation>
    <scope>NUCLEOTIDE SEQUENCE</scope>
    <source>
        <strain evidence="13">G11</strain>
    </source>
</reference>
<dbReference type="EMBL" id="MU167416">
    <property type="protein sequence ID" value="KAG0140844.1"/>
    <property type="molecule type" value="Genomic_DNA"/>
</dbReference>
<evidence type="ECO:0000256" key="12">
    <source>
        <dbReference type="SAM" id="Phobius"/>
    </source>
</evidence>
<keyword evidence="6" id="KW-0560">Oxidoreductase</keyword>
<dbReference type="GO" id="GO:0046872">
    <property type="term" value="F:metal ion binding"/>
    <property type="evidence" value="ECO:0007669"/>
    <property type="project" value="UniProtKB-KW"/>
</dbReference>
<feature type="transmembrane region" description="Helical" evidence="12">
    <location>
        <begin position="70"/>
        <end position="89"/>
    </location>
</feature>
<protein>
    <submittedName>
        <fullName evidence="13">Uncharacterized protein</fullName>
    </submittedName>
</protein>
<feature type="transmembrane region" description="Helical" evidence="12">
    <location>
        <begin position="387"/>
        <end position="410"/>
    </location>
</feature>
<dbReference type="Proteomes" id="UP000886653">
    <property type="component" value="Unassembled WGS sequence"/>
</dbReference>
<evidence type="ECO:0000256" key="2">
    <source>
        <dbReference type="ARBA" id="ARBA00004141"/>
    </source>
</evidence>
<dbReference type="Pfam" id="PF02628">
    <property type="entry name" value="COX15-CtaA"/>
    <property type="match status" value="1"/>
</dbReference>
<keyword evidence="3 12" id="KW-0812">Transmembrane</keyword>
<gene>
    <name evidence="13" type="ORF">CROQUDRAFT_52633</name>
</gene>
<evidence type="ECO:0000256" key="11">
    <source>
        <dbReference type="ARBA" id="ARBA00048044"/>
    </source>
</evidence>
<keyword evidence="5 12" id="KW-1133">Transmembrane helix</keyword>
<evidence type="ECO:0000256" key="3">
    <source>
        <dbReference type="ARBA" id="ARBA00022692"/>
    </source>
</evidence>
<evidence type="ECO:0000256" key="8">
    <source>
        <dbReference type="ARBA" id="ARBA00023133"/>
    </source>
</evidence>
<dbReference type="OrthoDB" id="1726137at2759"/>
<feature type="transmembrane region" description="Helical" evidence="12">
    <location>
        <begin position="357"/>
        <end position="375"/>
    </location>
</feature>
<sequence length="461" mass="50914">MGHHRTFSIRYATSLLKSNQQPYTRQLIKSNLRSVKLRYQIAFSTSHSPTPITSNAQLIPLTSPIVARHLLLVATLVFSIVVVGGLTRLTESGLSITEWNLVSGTIPPLTDEAWEIEFSKYKLTPEYRLLNHKIDIESFKSIYKWEWAHRFLGRLIGLSFLIPLPFFFKNKLIHSQMNKIGLIGIGTLIGAQGGLGWYMVKSGLDQIEVDSRDGIPRVSQYRLAAHLAMAFAVYATSLRLAGGILRDWNLGAQGKSLGGVSSAIESVRMLEAKVPTRARKLVTGLTGLVFLTAVSGAFVAGLDAGLVYNTFPLMGENLIPPKSELFLNTISSRNNGRPGWIRNFFENPITVQLDHRILAMTTTFSTIGFLSWANLNRQLLPPNTLKWARAMGGMIILQVGLGISTLVYIVPTTLAAAHQAGSLVLLSLSIATGLSLRKPNSIAKQLFHSKFMQPLIKPYHK</sequence>
<evidence type="ECO:0000256" key="7">
    <source>
        <dbReference type="ARBA" id="ARBA00023004"/>
    </source>
</evidence>
<comment type="pathway">
    <text evidence="10">Porphyrin-containing compound metabolism; heme A biosynthesis; heme A from heme O: step 1/1.</text>
</comment>
<feature type="transmembrane region" description="Helical" evidence="12">
    <location>
        <begin position="416"/>
        <end position="436"/>
    </location>
</feature>
<keyword evidence="7" id="KW-0408">Iron</keyword>
<comment type="catalytic activity">
    <reaction evidence="11">
        <text>Fe(II)-heme o + 2 A + H2O = Fe(II)-heme a + 2 AH2</text>
        <dbReference type="Rhea" id="RHEA:63388"/>
        <dbReference type="ChEBI" id="CHEBI:13193"/>
        <dbReference type="ChEBI" id="CHEBI:15377"/>
        <dbReference type="ChEBI" id="CHEBI:17499"/>
        <dbReference type="ChEBI" id="CHEBI:60530"/>
        <dbReference type="ChEBI" id="CHEBI:61715"/>
        <dbReference type="EC" id="1.17.99.9"/>
    </reaction>
    <physiologicalReaction direction="left-to-right" evidence="11">
        <dbReference type="Rhea" id="RHEA:63389"/>
    </physiologicalReaction>
</comment>
<evidence type="ECO:0000256" key="4">
    <source>
        <dbReference type="ARBA" id="ARBA00022723"/>
    </source>
</evidence>
<comment type="caution">
    <text evidence="13">The sequence shown here is derived from an EMBL/GenBank/DDBJ whole genome shotgun (WGS) entry which is preliminary data.</text>
</comment>
<evidence type="ECO:0000256" key="1">
    <source>
        <dbReference type="ARBA" id="ARBA00001970"/>
    </source>
</evidence>
<feature type="transmembrane region" description="Helical" evidence="12">
    <location>
        <begin position="281"/>
        <end position="302"/>
    </location>
</feature>
<evidence type="ECO:0000313" key="13">
    <source>
        <dbReference type="EMBL" id="KAG0140844.1"/>
    </source>
</evidence>
<evidence type="ECO:0000256" key="6">
    <source>
        <dbReference type="ARBA" id="ARBA00023002"/>
    </source>
</evidence>
<feature type="transmembrane region" description="Helical" evidence="12">
    <location>
        <begin position="180"/>
        <end position="200"/>
    </location>
</feature>
<name>A0A9P6T6W0_9BASI</name>
<dbReference type="GO" id="GO:0120547">
    <property type="term" value="F:heme A synthase activity"/>
    <property type="evidence" value="ECO:0007669"/>
    <property type="project" value="UniProtKB-EC"/>
</dbReference>
<evidence type="ECO:0000313" key="14">
    <source>
        <dbReference type="Proteomes" id="UP000886653"/>
    </source>
</evidence>
<evidence type="ECO:0000256" key="10">
    <source>
        <dbReference type="ARBA" id="ARBA00044501"/>
    </source>
</evidence>
<dbReference type="GO" id="GO:0016653">
    <property type="term" value="F:oxidoreductase activity, acting on NAD(P)H, heme protein as acceptor"/>
    <property type="evidence" value="ECO:0007669"/>
    <property type="project" value="TreeGrafter"/>
</dbReference>
<accession>A0A9P6T6W0</accession>
<dbReference type="PANTHER" id="PTHR23289:SF2">
    <property type="entry name" value="CYTOCHROME C OXIDASE ASSEMBLY PROTEIN COX15 HOMOLOG"/>
    <property type="match status" value="1"/>
</dbReference>
<keyword evidence="9 12" id="KW-0472">Membrane</keyword>
<dbReference type="AlphaFoldDB" id="A0A9P6T6W0"/>
<dbReference type="GO" id="GO:0006784">
    <property type="term" value="P:heme A biosynthetic process"/>
    <property type="evidence" value="ECO:0007669"/>
    <property type="project" value="InterPro"/>
</dbReference>
<dbReference type="InterPro" id="IPR023754">
    <property type="entry name" value="HemeA_Synthase_type2"/>
</dbReference>
<dbReference type="GO" id="GO:0005743">
    <property type="term" value="C:mitochondrial inner membrane"/>
    <property type="evidence" value="ECO:0007669"/>
    <property type="project" value="TreeGrafter"/>
</dbReference>
<keyword evidence="4" id="KW-0479">Metal-binding</keyword>
<feature type="transmembrane region" description="Helical" evidence="12">
    <location>
        <begin position="220"/>
        <end position="241"/>
    </location>
</feature>
<proteinExistence type="predicted"/>
<evidence type="ECO:0000256" key="5">
    <source>
        <dbReference type="ARBA" id="ARBA00022989"/>
    </source>
</evidence>
<dbReference type="PANTHER" id="PTHR23289">
    <property type="entry name" value="CYTOCHROME C OXIDASE ASSEMBLY PROTEIN COX15"/>
    <property type="match status" value="1"/>
</dbReference>
<comment type="subcellular location">
    <subcellularLocation>
        <location evidence="2">Membrane</location>
        <topology evidence="2">Multi-pass membrane protein</topology>
    </subcellularLocation>
</comment>
<organism evidence="13 14">
    <name type="scientific">Cronartium quercuum f. sp. fusiforme G11</name>
    <dbReference type="NCBI Taxonomy" id="708437"/>
    <lineage>
        <taxon>Eukaryota</taxon>
        <taxon>Fungi</taxon>
        <taxon>Dikarya</taxon>
        <taxon>Basidiomycota</taxon>
        <taxon>Pucciniomycotina</taxon>
        <taxon>Pucciniomycetes</taxon>
        <taxon>Pucciniales</taxon>
        <taxon>Coleosporiaceae</taxon>
        <taxon>Cronartium</taxon>
    </lineage>
</organism>
<dbReference type="InterPro" id="IPR003780">
    <property type="entry name" value="COX15/CtaA_fam"/>
</dbReference>
<keyword evidence="14" id="KW-1185">Reference proteome</keyword>
<feature type="transmembrane region" description="Helical" evidence="12">
    <location>
        <begin position="151"/>
        <end position="168"/>
    </location>
</feature>
<keyword evidence="8" id="KW-0350">Heme biosynthesis</keyword>
<comment type="cofactor">
    <cofactor evidence="1">
        <name>heme b</name>
        <dbReference type="ChEBI" id="CHEBI:60344"/>
    </cofactor>
</comment>
<evidence type="ECO:0000256" key="9">
    <source>
        <dbReference type="ARBA" id="ARBA00023136"/>
    </source>
</evidence>